<name>A0A819GQ68_9BILA</name>
<reference evidence="3" key="1">
    <citation type="submission" date="2021-02" db="EMBL/GenBank/DDBJ databases">
        <authorList>
            <person name="Nowell W R."/>
        </authorList>
    </citation>
    <scope>NUCLEOTIDE SEQUENCE</scope>
</reference>
<accession>A0A819GQ68</accession>
<comment type="caution">
    <text evidence="3">The sequence shown here is derived from an EMBL/GenBank/DDBJ whole genome shotgun (WGS) entry which is preliminary data.</text>
</comment>
<evidence type="ECO:0000313" key="2">
    <source>
        <dbReference type="EMBL" id="CAF0815729.1"/>
    </source>
</evidence>
<dbReference type="AlphaFoldDB" id="A0A819GQ68"/>
<dbReference type="Proteomes" id="UP000663860">
    <property type="component" value="Unassembled WGS sequence"/>
</dbReference>
<sequence>MKANQAVLQKKYITARKTQKLEPEDEARVDPRSDRTREDPESTTTTAKKRKRLGEDGDETRSKSNILNVDIKC</sequence>
<dbReference type="EMBL" id="CAJNOE010000051">
    <property type="protein sequence ID" value="CAF0815729.1"/>
    <property type="molecule type" value="Genomic_DNA"/>
</dbReference>
<evidence type="ECO:0000256" key="1">
    <source>
        <dbReference type="SAM" id="MobiDB-lite"/>
    </source>
</evidence>
<gene>
    <name evidence="2" type="ORF">IZO911_LOCUS7714</name>
    <name evidence="3" type="ORF">KXQ929_LOCUS21878</name>
</gene>
<proteinExistence type="predicted"/>
<dbReference type="EMBL" id="CAJOBB010001635">
    <property type="protein sequence ID" value="CAF3883374.1"/>
    <property type="molecule type" value="Genomic_DNA"/>
</dbReference>
<evidence type="ECO:0000313" key="4">
    <source>
        <dbReference type="Proteomes" id="UP000663868"/>
    </source>
</evidence>
<dbReference type="Proteomes" id="UP000663868">
    <property type="component" value="Unassembled WGS sequence"/>
</dbReference>
<organism evidence="3 4">
    <name type="scientific">Adineta steineri</name>
    <dbReference type="NCBI Taxonomy" id="433720"/>
    <lineage>
        <taxon>Eukaryota</taxon>
        <taxon>Metazoa</taxon>
        <taxon>Spiralia</taxon>
        <taxon>Gnathifera</taxon>
        <taxon>Rotifera</taxon>
        <taxon>Eurotatoria</taxon>
        <taxon>Bdelloidea</taxon>
        <taxon>Adinetida</taxon>
        <taxon>Adinetidae</taxon>
        <taxon>Adineta</taxon>
    </lineage>
</organism>
<evidence type="ECO:0000313" key="3">
    <source>
        <dbReference type="EMBL" id="CAF3883374.1"/>
    </source>
</evidence>
<feature type="compositionally biased region" description="Basic and acidic residues" evidence="1">
    <location>
        <begin position="19"/>
        <end position="40"/>
    </location>
</feature>
<protein>
    <submittedName>
        <fullName evidence="3">Uncharacterized protein</fullName>
    </submittedName>
</protein>
<feature type="compositionally biased region" description="Basic and acidic residues" evidence="1">
    <location>
        <begin position="53"/>
        <end position="62"/>
    </location>
</feature>
<feature type="region of interest" description="Disordered" evidence="1">
    <location>
        <begin position="1"/>
        <end position="73"/>
    </location>
</feature>